<sequence length="112" mass="12749">MGLRSPRPPAFTYRFRPDSFLGTAFRKELVQARDKLFHTNVGSVAKFATVYEVFKVYIWSITKHTGILKLRGHATHLEVETADIKQQHGESSKEGFLGATRGTVEDYYELAQ</sequence>
<reference evidence="1" key="1">
    <citation type="journal article" date="2022" name="bioRxiv">
        <title>Sequencing and chromosome-scale assembly of the giantPleurodeles waltlgenome.</title>
        <authorList>
            <person name="Brown T."/>
            <person name="Elewa A."/>
            <person name="Iarovenko S."/>
            <person name="Subramanian E."/>
            <person name="Araus A.J."/>
            <person name="Petzold A."/>
            <person name="Susuki M."/>
            <person name="Suzuki K.-i.T."/>
            <person name="Hayashi T."/>
            <person name="Toyoda A."/>
            <person name="Oliveira C."/>
            <person name="Osipova E."/>
            <person name="Leigh N.D."/>
            <person name="Simon A."/>
            <person name="Yun M.H."/>
        </authorList>
    </citation>
    <scope>NUCLEOTIDE SEQUENCE</scope>
    <source>
        <strain evidence="1">20211129_DDA</strain>
        <tissue evidence="1">Liver</tissue>
    </source>
</reference>
<dbReference type="EMBL" id="JANPWB010000016">
    <property type="protein sequence ID" value="KAJ1083771.1"/>
    <property type="molecule type" value="Genomic_DNA"/>
</dbReference>
<keyword evidence="2" id="KW-1185">Reference proteome</keyword>
<name>A0AAV7KWA8_PLEWA</name>
<comment type="caution">
    <text evidence="1">The sequence shown here is derived from an EMBL/GenBank/DDBJ whole genome shotgun (WGS) entry which is preliminary data.</text>
</comment>
<proteinExistence type="predicted"/>
<accession>A0AAV7KWA8</accession>
<evidence type="ECO:0000313" key="1">
    <source>
        <dbReference type="EMBL" id="KAJ1083771.1"/>
    </source>
</evidence>
<dbReference type="Proteomes" id="UP001066276">
    <property type="component" value="Chromosome 12"/>
</dbReference>
<organism evidence="1 2">
    <name type="scientific">Pleurodeles waltl</name>
    <name type="common">Iberian ribbed newt</name>
    <dbReference type="NCBI Taxonomy" id="8319"/>
    <lineage>
        <taxon>Eukaryota</taxon>
        <taxon>Metazoa</taxon>
        <taxon>Chordata</taxon>
        <taxon>Craniata</taxon>
        <taxon>Vertebrata</taxon>
        <taxon>Euteleostomi</taxon>
        <taxon>Amphibia</taxon>
        <taxon>Batrachia</taxon>
        <taxon>Caudata</taxon>
        <taxon>Salamandroidea</taxon>
        <taxon>Salamandridae</taxon>
        <taxon>Pleurodelinae</taxon>
        <taxon>Pleurodeles</taxon>
    </lineage>
</organism>
<gene>
    <name evidence="1" type="ORF">NDU88_003926</name>
</gene>
<dbReference type="AlphaFoldDB" id="A0AAV7KWA8"/>
<evidence type="ECO:0000313" key="2">
    <source>
        <dbReference type="Proteomes" id="UP001066276"/>
    </source>
</evidence>
<protein>
    <submittedName>
        <fullName evidence="1">Uncharacterized protein</fullName>
    </submittedName>
</protein>